<dbReference type="Gene3D" id="1.25.40.10">
    <property type="entry name" value="Tetratricopeptide repeat domain"/>
    <property type="match status" value="1"/>
</dbReference>
<dbReference type="OrthoDB" id="2124169at2759"/>
<feature type="compositionally biased region" description="Low complexity" evidence="1">
    <location>
        <begin position="13"/>
        <end position="24"/>
    </location>
</feature>
<feature type="compositionally biased region" description="Polar residues" evidence="1">
    <location>
        <begin position="1"/>
        <end position="12"/>
    </location>
</feature>
<sequence length="649" mass="72017">MARYNSSSTSKISLATESSPSSTASLSPAARILNNLNNSQNDTSSLAYTLNARLDNLAKVQSTPSVQTESTTTNSPLLPRARLASILASIDAHIASTSPTFDLDTDSLLFLLAHPNLIKGPIGVERVKEILKVMVLARGRFALSAQHFNLLLAHLLKEYIDAEQFPYQPKRNPPVPRVSKARVPIASEISSMGHEILTTMETLETEPDGWTYSFKLLLNKEKPHALLKIWSDYCALLDSNASKPTRRKEDLKMYNQAALQPWAYNALLSGIAQLWRENALTHSPKSGKVTTHQITPNPSRQAPPSAASIWAIVARMKKSFVEPTRTTDAALLLAMTSIRPLDFKAMRKARSKLVLGQKSMMKWDAFTFEAALEGIAETGTVEELDSCLEIMHGQRITHNRSLADSVIKFYALNNNAEKVLQLHQSALQVEEVAKPTHSTYTSLLEVMSSASETSSPASQIETLCITPLLEQLKSGDPTVGPATLDLVFATLTATRDFARISRVMEALERDLLPTWRAKGFYGFSLPAQKQADGEEDVVVLGQSVVEALMAVYGHEKDSKAALELLEGMVRDARVARLYSVIRRDEKQQVSDLNEERLSKTQNVERDFRVLDASLKTFAVEFFESEGEEDELTDVFERWNRIKEEVSGQN</sequence>
<protein>
    <submittedName>
        <fullName evidence="2">Uncharacterized protein</fullName>
    </submittedName>
</protein>
<dbReference type="Proteomes" id="UP000320333">
    <property type="component" value="Unassembled WGS sequence"/>
</dbReference>
<dbReference type="AlphaFoldDB" id="A0A507FDK6"/>
<keyword evidence="3" id="KW-1185">Reference proteome</keyword>
<evidence type="ECO:0000313" key="3">
    <source>
        <dbReference type="Proteomes" id="UP000320333"/>
    </source>
</evidence>
<name>A0A507FDK6_9FUNG</name>
<evidence type="ECO:0000313" key="2">
    <source>
        <dbReference type="EMBL" id="TPX74222.1"/>
    </source>
</evidence>
<gene>
    <name evidence="2" type="ORF">CcCBS67573_g04510</name>
</gene>
<organism evidence="2 3">
    <name type="scientific">Chytriomyces confervae</name>
    <dbReference type="NCBI Taxonomy" id="246404"/>
    <lineage>
        <taxon>Eukaryota</taxon>
        <taxon>Fungi</taxon>
        <taxon>Fungi incertae sedis</taxon>
        <taxon>Chytridiomycota</taxon>
        <taxon>Chytridiomycota incertae sedis</taxon>
        <taxon>Chytridiomycetes</taxon>
        <taxon>Chytridiales</taxon>
        <taxon>Chytriomycetaceae</taxon>
        <taxon>Chytriomyces</taxon>
    </lineage>
</organism>
<dbReference type="InterPro" id="IPR011990">
    <property type="entry name" value="TPR-like_helical_dom_sf"/>
</dbReference>
<feature type="region of interest" description="Disordered" evidence="1">
    <location>
        <begin position="1"/>
        <end position="24"/>
    </location>
</feature>
<comment type="caution">
    <text evidence="2">The sequence shown here is derived from an EMBL/GenBank/DDBJ whole genome shotgun (WGS) entry which is preliminary data.</text>
</comment>
<evidence type="ECO:0000256" key="1">
    <source>
        <dbReference type="SAM" id="MobiDB-lite"/>
    </source>
</evidence>
<reference evidence="2 3" key="1">
    <citation type="journal article" date="2019" name="Sci. Rep.">
        <title>Comparative genomics of chytrid fungi reveal insights into the obligate biotrophic and pathogenic lifestyle of Synchytrium endobioticum.</title>
        <authorList>
            <person name="van de Vossenberg B.T.L.H."/>
            <person name="Warris S."/>
            <person name="Nguyen H.D.T."/>
            <person name="van Gent-Pelzer M.P.E."/>
            <person name="Joly D.L."/>
            <person name="van de Geest H.C."/>
            <person name="Bonants P.J.M."/>
            <person name="Smith D.S."/>
            <person name="Levesque C.A."/>
            <person name="van der Lee T.A.J."/>
        </authorList>
    </citation>
    <scope>NUCLEOTIDE SEQUENCE [LARGE SCALE GENOMIC DNA]</scope>
    <source>
        <strain evidence="2 3">CBS 675.73</strain>
    </source>
</reference>
<dbReference type="EMBL" id="QEAP01000137">
    <property type="protein sequence ID" value="TPX74222.1"/>
    <property type="molecule type" value="Genomic_DNA"/>
</dbReference>
<accession>A0A507FDK6</accession>
<proteinExistence type="predicted"/>